<dbReference type="Gene3D" id="3.90.1280.10">
    <property type="entry name" value="HSP33 redox switch-like"/>
    <property type="match status" value="1"/>
</dbReference>
<dbReference type="GO" id="GO:0042026">
    <property type="term" value="P:protein refolding"/>
    <property type="evidence" value="ECO:0007669"/>
    <property type="project" value="TreeGrafter"/>
</dbReference>
<dbReference type="KEGG" id="acru:HHL28_00160"/>
<protein>
    <submittedName>
        <fullName evidence="6">Molecular chaperone Hsp33</fullName>
    </submittedName>
</protein>
<sequence length="325" mass="35509">MTKSNGAAGAPRRDTDPVIANVDVVLPFQLEQSGFRGRLVRLGPGLDEILNRHAYPAPVAQLLAETIVHAAALAANLKYDGIFTLQTKGDGPVAYTVADVTSVGDLRGYARFDGDRLTEQQSHKGFLPDLGSLLGSGYLAFTVDQGEHTERYQGIVELRGSGLSDAVRHYFRQSEQVATGIKAMAGKDADGKWVGGAVLLQALPPDDVALAADHQAGSREEDWNRAMILLDTVTEKELLDRTLPADVLAYRLFHEEGLRLFDRRELRPGCRCSRERVVNALQSIRREELDDMRVDGKVVVTCEFCNSAYAFDDADLDTVYGGAAF</sequence>
<proteinExistence type="predicted"/>
<dbReference type="Pfam" id="PF01430">
    <property type="entry name" value="HSP33"/>
    <property type="match status" value="1"/>
</dbReference>
<keyword evidence="3" id="KW-1015">Disulfide bond</keyword>
<evidence type="ECO:0000313" key="6">
    <source>
        <dbReference type="EMBL" id="QJE71735.1"/>
    </source>
</evidence>
<name>A0A858R2X0_9PROT</name>
<dbReference type="EMBL" id="CP051775">
    <property type="protein sequence ID" value="QJE71735.1"/>
    <property type="molecule type" value="Genomic_DNA"/>
</dbReference>
<dbReference type="Gene3D" id="3.55.30.10">
    <property type="entry name" value="Hsp33 domain"/>
    <property type="match status" value="1"/>
</dbReference>
<dbReference type="SUPFAM" id="SSF64397">
    <property type="entry name" value="Hsp33 domain"/>
    <property type="match status" value="1"/>
</dbReference>
<organism evidence="6 7">
    <name type="scientific">Aerophototrophica crusticola</name>
    <dbReference type="NCBI Taxonomy" id="1709002"/>
    <lineage>
        <taxon>Bacteria</taxon>
        <taxon>Pseudomonadati</taxon>
        <taxon>Pseudomonadota</taxon>
        <taxon>Alphaproteobacteria</taxon>
        <taxon>Rhodospirillales</taxon>
        <taxon>Rhodospirillaceae</taxon>
        <taxon>Aerophototrophica</taxon>
    </lineage>
</organism>
<gene>
    <name evidence="6" type="ORF">HHL28_00160</name>
</gene>
<dbReference type="InterPro" id="IPR023212">
    <property type="entry name" value="Hsp33_helix_hairpin_bin_dom_sf"/>
</dbReference>
<dbReference type="InterPro" id="IPR016154">
    <property type="entry name" value="Heat_shock_Hsp33_C"/>
</dbReference>
<reference evidence="6" key="1">
    <citation type="submission" date="2020-04" db="EMBL/GenBank/DDBJ databases">
        <title>A desert anoxygenic phototrophic bacterium fixes CO2 using RubisCO under aerobic conditions.</title>
        <authorList>
            <person name="Tang K."/>
        </authorList>
    </citation>
    <scope>NUCLEOTIDE SEQUENCE [LARGE SCALE GENOMIC DNA]</scope>
    <source>
        <strain evidence="6">MIMtkB3</strain>
    </source>
</reference>
<dbReference type="AlphaFoldDB" id="A0A858R2X0"/>
<accession>A0A858R2X0</accession>
<dbReference type="GO" id="GO:0051082">
    <property type="term" value="F:unfolded protein binding"/>
    <property type="evidence" value="ECO:0007669"/>
    <property type="project" value="InterPro"/>
</dbReference>
<keyword evidence="2" id="KW-0862">Zinc</keyword>
<dbReference type="InterPro" id="IPR000397">
    <property type="entry name" value="Heat_shock_Hsp33"/>
</dbReference>
<dbReference type="SUPFAM" id="SSF118352">
    <property type="entry name" value="HSP33 redox switch-like"/>
    <property type="match status" value="1"/>
</dbReference>
<dbReference type="GO" id="GO:0005737">
    <property type="term" value="C:cytoplasm"/>
    <property type="evidence" value="ECO:0007669"/>
    <property type="project" value="InterPro"/>
</dbReference>
<dbReference type="PANTHER" id="PTHR30111">
    <property type="entry name" value="33 KDA CHAPERONIN"/>
    <property type="match status" value="1"/>
</dbReference>
<dbReference type="Proteomes" id="UP000501891">
    <property type="component" value="Chromosome"/>
</dbReference>
<keyword evidence="5" id="KW-0676">Redox-active center</keyword>
<dbReference type="GO" id="GO:0044183">
    <property type="term" value="F:protein folding chaperone"/>
    <property type="evidence" value="ECO:0007669"/>
    <property type="project" value="TreeGrafter"/>
</dbReference>
<dbReference type="Gene3D" id="1.10.287.480">
    <property type="entry name" value="helix hairpin bin"/>
    <property type="match status" value="1"/>
</dbReference>
<evidence type="ECO:0000256" key="4">
    <source>
        <dbReference type="ARBA" id="ARBA00023186"/>
    </source>
</evidence>
<evidence type="ECO:0000256" key="2">
    <source>
        <dbReference type="ARBA" id="ARBA00022833"/>
    </source>
</evidence>
<dbReference type="PANTHER" id="PTHR30111:SF1">
    <property type="entry name" value="33 KDA CHAPERONIN"/>
    <property type="match status" value="1"/>
</dbReference>
<keyword evidence="1" id="KW-0963">Cytoplasm</keyword>
<evidence type="ECO:0000256" key="5">
    <source>
        <dbReference type="ARBA" id="ARBA00023284"/>
    </source>
</evidence>
<dbReference type="InterPro" id="IPR016153">
    <property type="entry name" value="Heat_shock_Hsp33_N"/>
</dbReference>
<evidence type="ECO:0000313" key="7">
    <source>
        <dbReference type="Proteomes" id="UP000501891"/>
    </source>
</evidence>
<dbReference type="PIRSF" id="PIRSF005261">
    <property type="entry name" value="Heat_shock_Hsp33"/>
    <property type="match status" value="1"/>
</dbReference>
<evidence type="ECO:0000256" key="3">
    <source>
        <dbReference type="ARBA" id="ARBA00023157"/>
    </source>
</evidence>
<dbReference type="CDD" id="cd00498">
    <property type="entry name" value="Hsp33"/>
    <property type="match status" value="1"/>
</dbReference>
<keyword evidence="4" id="KW-0143">Chaperone</keyword>
<evidence type="ECO:0000256" key="1">
    <source>
        <dbReference type="ARBA" id="ARBA00022490"/>
    </source>
</evidence>
<keyword evidence="7" id="KW-1185">Reference proteome</keyword>